<evidence type="ECO:0000256" key="1">
    <source>
        <dbReference type="SAM" id="Coils"/>
    </source>
</evidence>
<feature type="compositionally biased region" description="Basic and acidic residues" evidence="2">
    <location>
        <begin position="81"/>
        <end position="97"/>
    </location>
</feature>
<feature type="region of interest" description="Disordered" evidence="2">
    <location>
        <begin position="403"/>
        <end position="434"/>
    </location>
</feature>
<dbReference type="InParanoid" id="A0A6J0BYL9"/>
<dbReference type="OrthoDB" id="7690224at2759"/>
<proteinExistence type="predicted"/>
<feature type="region of interest" description="Disordered" evidence="2">
    <location>
        <begin position="1"/>
        <end position="27"/>
    </location>
</feature>
<feature type="compositionally biased region" description="Basic residues" evidence="2">
    <location>
        <begin position="273"/>
        <end position="283"/>
    </location>
</feature>
<dbReference type="Proteomes" id="UP000829291">
    <property type="component" value="Chromosome 4"/>
</dbReference>
<accession>A0A6J0BYL9</accession>
<dbReference type="RefSeq" id="XP_015520076.2">
    <property type="nucleotide sequence ID" value="XM_015664590.2"/>
</dbReference>
<feature type="region of interest" description="Disordered" evidence="2">
    <location>
        <begin position="257"/>
        <end position="330"/>
    </location>
</feature>
<feature type="compositionally biased region" description="Polar residues" evidence="2">
    <location>
        <begin position="51"/>
        <end position="66"/>
    </location>
</feature>
<keyword evidence="3" id="KW-1185">Reference proteome</keyword>
<evidence type="ECO:0000313" key="3">
    <source>
        <dbReference type="Proteomes" id="UP000829291"/>
    </source>
</evidence>
<feature type="compositionally biased region" description="Polar residues" evidence="2">
    <location>
        <begin position="303"/>
        <end position="313"/>
    </location>
</feature>
<organism evidence="4">
    <name type="scientific">Neodiprion lecontei</name>
    <name type="common">Redheaded pine sawfly</name>
    <dbReference type="NCBI Taxonomy" id="441921"/>
    <lineage>
        <taxon>Eukaryota</taxon>
        <taxon>Metazoa</taxon>
        <taxon>Ecdysozoa</taxon>
        <taxon>Arthropoda</taxon>
        <taxon>Hexapoda</taxon>
        <taxon>Insecta</taxon>
        <taxon>Pterygota</taxon>
        <taxon>Neoptera</taxon>
        <taxon>Endopterygota</taxon>
        <taxon>Hymenoptera</taxon>
        <taxon>Tenthredinoidea</taxon>
        <taxon>Diprionidae</taxon>
        <taxon>Diprioninae</taxon>
        <taxon>Neodiprion</taxon>
    </lineage>
</organism>
<feature type="coiled-coil region" evidence="1">
    <location>
        <begin position="858"/>
        <end position="885"/>
    </location>
</feature>
<dbReference type="KEGG" id="nlo:107224516"/>
<protein>
    <submittedName>
        <fullName evidence="4">Uncharacterized protein</fullName>
    </submittedName>
</protein>
<dbReference type="GeneID" id="107224516"/>
<sequence>MTLVTIEQSPVPVTQVTPNLPSNTSPVNEKYKIATAPCKYFITINSDSDETLSNIESVPNSPGKENSQTSVRSYSSSTNNHQKDKYPRSKSPKRDKSPMACEIYRCMNIENTEGDQSNELATGSINKRQRIDIGSTLICNDKKTEPRPQYYMEDSLAQDPFVLAEVVKKNIGGIRHNIIPESPQEVPWLRHYERPRAIHLVSAKNTSQFEDKGKENLRQNQSLSCAQKKNYETIKKPTNVITAGDTAQPDSYAAGHLLRGRHEKQPKPVTRTLGKRGRPRKRNCQMSGPSSKTKKKTQDTTSNTPFNSEQISAASDGEPGVNNSTNRPSGNGLTLNGHALSIWELQTLFFKFLQHGHFRVDPEQPLIVTFNNDENKNFAARMQCYDPKGYHTQPCNTDVTNNPESQENPYSHRHFSTNNDVSRHHSKNNGWPNDRNRWNCNSELPTYTNPISNYMQSQRSSPSYYHQNLYNNSANLMGDNLNSDHGYVNSNNLMNNALNLLPTTSNINTNINFNQNNQRQYEKPVNSQEMDLSTINKNAMLNNCTNSVPSISVNNLSPDWRSDNTNGVVSNTDSMNFLSEVSHTLEDSTSLNNFMHSQNSPNSVSDSWTNRTNDMLNINRYSTFPPWQGSFPMYSSYLNNADPYYKNMFNPCNTLMALDLPNYPYQYTMENNLTQWMQNITPGDTGNSAFNAPSSQYPRMNYGFSEVNPMNQGINLSLSSEATVNTVVSETRFTDPDETNSGMEHRNASKHNSMELKNNSYQKVESSVNNEMQKSARGYSEPICVPYSMGYKNDIQSRDIYDIDAANVVDHDIDILGEQNLPPIQDYVSRALDNCEGYFNQAYRASDSSNSRTLTDRWNNTETELTKLRQELADFTKQYSENQTRSASSILHDDVYNYMIMQNLKTTQYESTKTSTNNSFNY</sequence>
<keyword evidence="1" id="KW-0175">Coiled coil</keyword>
<dbReference type="AlphaFoldDB" id="A0A6J0BYL9"/>
<evidence type="ECO:0000256" key="2">
    <source>
        <dbReference type="SAM" id="MobiDB-lite"/>
    </source>
</evidence>
<evidence type="ECO:0000313" key="4">
    <source>
        <dbReference type="RefSeq" id="XP_015520076.2"/>
    </source>
</evidence>
<name>A0A6J0BYL9_NEOLC</name>
<reference evidence="4" key="1">
    <citation type="submission" date="2025-08" db="UniProtKB">
        <authorList>
            <consortium name="RefSeq"/>
        </authorList>
    </citation>
    <scope>IDENTIFICATION</scope>
    <source>
        <tissue evidence="4">Thorax and Abdomen</tissue>
    </source>
</reference>
<feature type="region of interest" description="Disordered" evidence="2">
    <location>
        <begin position="51"/>
        <end position="97"/>
    </location>
</feature>
<gene>
    <name evidence="4" type="primary">LOC107224516</name>
</gene>
<feature type="compositionally biased region" description="Low complexity" evidence="2">
    <location>
        <begin position="67"/>
        <end position="77"/>
    </location>
</feature>
<feature type="compositionally biased region" description="Polar residues" evidence="2">
    <location>
        <begin position="321"/>
        <end position="330"/>
    </location>
</feature>